<name>A0A6S7HPR2_PARCT</name>
<evidence type="ECO:0000313" key="1">
    <source>
        <dbReference type="EMBL" id="CAB4006117.1"/>
    </source>
</evidence>
<proteinExistence type="predicted"/>
<dbReference type="Proteomes" id="UP001152795">
    <property type="component" value="Unassembled WGS sequence"/>
</dbReference>
<dbReference type="PROSITE" id="PS00028">
    <property type="entry name" value="ZINC_FINGER_C2H2_1"/>
    <property type="match status" value="2"/>
</dbReference>
<protein>
    <submittedName>
        <fullName evidence="1">PREDICTED: uncharacterized protein LOC107327384</fullName>
    </submittedName>
</protein>
<evidence type="ECO:0000313" key="2">
    <source>
        <dbReference type="Proteomes" id="UP001152795"/>
    </source>
</evidence>
<sequence>MYAVADRVYPQDVSTCKPQKSIQALCMDEFLPTPAVQEAFVEDLTDVIPRILVTYLKAYMPMSKAVTYHITHPHSNEMNSKSEWRPLGMIFKNSNKAPEMAQICDKVQRDYVPSDQNQNKVLEKVIFDGDQLTKERARNASWANVLADNEIERLEGLEPSFADWHLKKNMYQICHNVYFKQDSSAQIGTMCSSMNRTGKTNAKKGPDIDYNAFKDFFVRETEAHVISRWMEFVGMESIESEPTARIIPEHIANGDKEMIADWLKKETHVFLDLVFLNNDMSENVVKLDDQHRNGFACRENGCEAIFPLHSTRIRHEKKNHENLQTEDGGCDNRDKYGYYKCHAKCGLVYTTNATRERHEKKEHPEFIYTVIPDTDENNEKREDAVWNYHMSRLQIGLYFLNLEDAIKHGDGYRLLRCFKFALLFEYKHRHTKYAYLLLHFFVKFYAVLSQDEALRLLNNRFINYVGGIGNNVPLDLHMEHLNLMLKQLTRNSGGHLTERTIQRNARSLYTISTIMKTVHEDCRQKQPSGHHGGEDPKSSVEIIVKDLIAGKVFQHKPGRKGYNSFQNFKKDVIGSDYRDFFCLGKKYNKTLGRNL</sequence>
<keyword evidence="2" id="KW-1185">Reference proteome</keyword>
<reference evidence="1" key="1">
    <citation type="submission" date="2020-04" db="EMBL/GenBank/DDBJ databases">
        <authorList>
            <person name="Alioto T."/>
            <person name="Alioto T."/>
            <person name="Gomez Garrido J."/>
        </authorList>
    </citation>
    <scope>NUCLEOTIDE SEQUENCE</scope>
    <source>
        <strain evidence="1">A484AB</strain>
    </source>
</reference>
<dbReference type="InterPro" id="IPR013087">
    <property type="entry name" value="Znf_C2H2_type"/>
</dbReference>
<dbReference type="AlphaFoldDB" id="A0A6S7HPR2"/>
<comment type="caution">
    <text evidence="1">The sequence shown here is derived from an EMBL/GenBank/DDBJ whole genome shotgun (WGS) entry which is preliminary data.</text>
</comment>
<accession>A0A6S7HPR2</accession>
<dbReference type="OrthoDB" id="5987728at2759"/>
<gene>
    <name evidence="1" type="ORF">PACLA_8A044877</name>
</gene>
<organism evidence="1 2">
    <name type="scientific">Paramuricea clavata</name>
    <name type="common">Red gorgonian</name>
    <name type="synonym">Violescent sea-whip</name>
    <dbReference type="NCBI Taxonomy" id="317549"/>
    <lineage>
        <taxon>Eukaryota</taxon>
        <taxon>Metazoa</taxon>
        <taxon>Cnidaria</taxon>
        <taxon>Anthozoa</taxon>
        <taxon>Octocorallia</taxon>
        <taxon>Malacalcyonacea</taxon>
        <taxon>Plexauridae</taxon>
        <taxon>Paramuricea</taxon>
    </lineage>
</organism>
<dbReference type="InterPro" id="IPR046496">
    <property type="entry name" value="DUF6589"/>
</dbReference>
<dbReference type="SMART" id="SM00355">
    <property type="entry name" value="ZnF_C2H2"/>
    <property type="match status" value="2"/>
</dbReference>
<dbReference type="Pfam" id="PF20231">
    <property type="entry name" value="DUF6589"/>
    <property type="match status" value="1"/>
</dbReference>
<dbReference type="EMBL" id="CACRXK020005413">
    <property type="protein sequence ID" value="CAB4006117.1"/>
    <property type="molecule type" value="Genomic_DNA"/>
</dbReference>
<dbReference type="PROSITE" id="PS50157">
    <property type="entry name" value="ZINC_FINGER_C2H2_2"/>
    <property type="match status" value="1"/>
</dbReference>